<dbReference type="EMBL" id="UOFT01000066">
    <property type="protein sequence ID" value="VAW98536.1"/>
    <property type="molecule type" value="Genomic_DNA"/>
</dbReference>
<evidence type="ECO:0000256" key="1">
    <source>
        <dbReference type="ARBA" id="ARBA00004141"/>
    </source>
</evidence>
<dbReference type="GO" id="GO:0005385">
    <property type="term" value="F:zinc ion transmembrane transporter activity"/>
    <property type="evidence" value="ECO:0007669"/>
    <property type="project" value="TreeGrafter"/>
</dbReference>
<accession>A0A3B1B0D1</accession>
<dbReference type="Gene3D" id="1.20.1510.10">
    <property type="entry name" value="Cation efflux protein transmembrane domain"/>
    <property type="match status" value="1"/>
</dbReference>
<dbReference type="Pfam" id="PF01545">
    <property type="entry name" value="Cation_efflux"/>
    <property type="match status" value="1"/>
</dbReference>
<proteinExistence type="predicted"/>
<dbReference type="InterPro" id="IPR050681">
    <property type="entry name" value="CDF/SLC30A"/>
</dbReference>
<feature type="domain" description="Cation efflux protein transmembrane" evidence="6">
    <location>
        <begin position="24"/>
        <end position="198"/>
    </location>
</feature>
<dbReference type="InterPro" id="IPR027469">
    <property type="entry name" value="Cation_efflux_TMD_sf"/>
</dbReference>
<feature type="transmembrane region" description="Helical" evidence="5">
    <location>
        <begin position="23"/>
        <end position="44"/>
    </location>
</feature>
<dbReference type="NCBIfam" id="TIGR01297">
    <property type="entry name" value="CDF"/>
    <property type="match status" value="1"/>
</dbReference>
<evidence type="ECO:0000256" key="3">
    <source>
        <dbReference type="ARBA" id="ARBA00022989"/>
    </source>
</evidence>
<dbReference type="AlphaFoldDB" id="A0A3B1B0D1"/>
<organism evidence="7">
    <name type="scientific">hydrothermal vent metagenome</name>
    <dbReference type="NCBI Taxonomy" id="652676"/>
    <lineage>
        <taxon>unclassified sequences</taxon>
        <taxon>metagenomes</taxon>
        <taxon>ecological metagenomes</taxon>
    </lineage>
</organism>
<keyword evidence="2 5" id="KW-0812">Transmembrane</keyword>
<dbReference type="InterPro" id="IPR002524">
    <property type="entry name" value="Cation_efflux"/>
</dbReference>
<comment type="subcellular location">
    <subcellularLocation>
        <location evidence="1">Membrane</location>
        <topology evidence="1">Multi-pass membrane protein</topology>
    </subcellularLocation>
</comment>
<reference evidence="7" key="1">
    <citation type="submission" date="2018-06" db="EMBL/GenBank/DDBJ databases">
        <authorList>
            <person name="Zhirakovskaya E."/>
        </authorList>
    </citation>
    <scope>NUCLEOTIDE SEQUENCE</scope>
</reference>
<dbReference type="InterPro" id="IPR058533">
    <property type="entry name" value="Cation_efflux_TM"/>
</dbReference>
<dbReference type="GO" id="GO:0005886">
    <property type="term" value="C:plasma membrane"/>
    <property type="evidence" value="ECO:0007669"/>
    <property type="project" value="TreeGrafter"/>
</dbReference>
<keyword evidence="3 5" id="KW-1133">Transmembrane helix</keyword>
<evidence type="ECO:0000256" key="2">
    <source>
        <dbReference type="ARBA" id="ARBA00022692"/>
    </source>
</evidence>
<dbReference type="PANTHER" id="PTHR11562">
    <property type="entry name" value="CATION EFFLUX PROTEIN/ ZINC TRANSPORTER"/>
    <property type="match status" value="1"/>
</dbReference>
<evidence type="ECO:0000256" key="4">
    <source>
        <dbReference type="ARBA" id="ARBA00023136"/>
    </source>
</evidence>
<keyword evidence="4 5" id="KW-0472">Membrane</keyword>
<dbReference type="PANTHER" id="PTHR11562:SF17">
    <property type="entry name" value="RE54080P-RELATED"/>
    <property type="match status" value="1"/>
</dbReference>
<name>A0A3B1B0D1_9ZZZZ</name>
<gene>
    <name evidence="7" type="ORF">MNBD_GAMMA23-1534</name>
</gene>
<feature type="transmembrane region" description="Helical" evidence="5">
    <location>
        <begin position="50"/>
        <end position="71"/>
    </location>
</feature>
<dbReference type="SUPFAM" id="SSF161111">
    <property type="entry name" value="Cation efflux protein transmembrane domain-like"/>
    <property type="match status" value="1"/>
</dbReference>
<sequence>MNEEYQSCGCSVSKNINKHERRILITVLVLNGGMFFAEFGAGLLSNSTALLADSLDMLADALVYAIGLYALGRPQFWRNRAALTNGILQLTLGMGILVEVIFKLSRDVMPQSEIMGLFAVLALIVNTISLVLLTRFREGDINLRATWICSRNDMLANIGVLIAAGLVAYTQTGWPDIIVGLIIAAIVIYSAIKIINEAKTGLTRG</sequence>
<feature type="transmembrane region" description="Helical" evidence="5">
    <location>
        <begin position="177"/>
        <end position="195"/>
    </location>
</feature>
<evidence type="ECO:0000259" key="6">
    <source>
        <dbReference type="Pfam" id="PF01545"/>
    </source>
</evidence>
<protein>
    <submittedName>
        <fullName evidence="7">Cobalt-zinc-cadmium resistance protein CzcD</fullName>
    </submittedName>
</protein>
<feature type="transmembrane region" description="Helical" evidence="5">
    <location>
        <begin position="154"/>
        <end position="171"/>
    </location>
</feature>
<evidence type="ECO:0000313" key="7">
    <source>
        <dbReference type="EMBL" id="VAW98536.1"/>
    </source>
</evidence>
<feature type="transmembrane region" description="Helical" evidence="5">
    <location>
        <begin position="83"/>
        <end position="102"/>
    </location>
</feature>
<evidence type="ECO:0000256" key="5">
    <source>
        <dbReference type="SAM" id="Phobius"/>
    </source>
</evidence>
<feature type="transmembrane region" description="Helical" evidence="5">
    <location>
        <begin position="114"/>
        <end position="133"/>
    </location>
</feature>